<dbReference type="Proteomes" id="UP000006671">
    <property type="component" value="Unassembled WGS sequence"/>
</dbReference>
<dbReference type="Pfam" id="PF01825">
    <property type="entry name" value="GPS"/>
    <property type="match status" value="1"/>
</dbReference>
<dbReference type="InterPro" id="IPR000203">
    <property type="entry name" value="GPS"/>
</dbReference>
<feature type="coiled-coil region" evidence="6">
    <location>
        <begin position="1215"/>
        <end position="1246"/>
    </location>
</feature>
<feature type="domain" description="GAIN-B" evidence="9">
    <location>
        <begin position="671"/>
        <end position="830"/>
    </location>
</feature>
<keyword evidence="6" id="KW-0175">Coiled coil</keyword>
<evidence type="ECO:0000256" key="4">
    <source>
        <dbReference type="ARBA" id="ARBA00023136"/>
    </source>
</evidence>
<evidence type="ECO:0000256" key="1">
    <source>
        <dbReference type="ARBA" id="ARBA00004370"/>
    </source>
</evidence>
<dbReference type="InterPro" id="IPR036305">
    <property type="entry name" value="RGS_sf"/>
</dbReference>
<dbReference type="PANTHER" id="PTHR10845:SF192">
    <property type="entry name" value="DOUBLE HIT, ISOFORM B"/>
    <property type="match status" value="1"/>
</dbReference>
<protein>
    <submittedName>
        <fullName evidence="10">Predicted protein</fullName>
    </submittedName>
</protein>
<evidence type="ECO:0000256" key="5">
    <source>
        <dbReference type="ARBA" id="ARBA00023157"/>
    </source>
</evidence>
<feature type="transmembrane region" description="Helical" evidence="7">
    <location>
        <begin position="985"/>
        <end position="1010"/>
    </location>
</feature>
<dbReference type="InterPro" id="IPR046338">
    <property type="entry name" value="GAIN_dom_sf"/>
</dbReference>
<dbReference type="KEGG" id="ngr:NAEGRDRAFT_73564"/>
<dbReference type="PROSITE" id="PS50132">
    <property type="entry name" value="RGS"/>
    <property type="match status" value="1"/>
</dbReference>
<evidence type="ECO:0000313" key="11">
    <source>
        <dbReference type="Proteomes" id="UP000006671"/>
    </source>
</evidence>
<dbReference type="GO" id="GO:0016020">
    <property type="term" value="C:membrane"/>
    <property type="evidence" value="ECO:0007669"/>
    <property type="project" value="UniProtKB-SubCell"/>
</dbReference>
<dbReference type="STRING" id="5762.D2VWZ9"/>
<evidence type="ECO:0000256" key="7">
    <source>
        <dbReference type="SAM" id="Phobius"/>
    </source>
</evidence>
<keyword evidence="5" id="KW-1015">Disulfide bond</keyword>
<dbReference type="RefSeq" id="XP_002671458.1">
    <property type="nucleotide sequence ID" value="XM_002671412.1"/>
</dbReference>
<feature type="transmembrane region" description="Helical" evidence="7">
    <location>
        <begin position="1085"/>
        <end position="1110"/>
    </location>
</feature>
<evidence type="ECO:0000313" key="10">
    <source>
        <dbReference type="EMBL" id="EFC38714.1"/>
    </source>
</evidence>
<evidence type="ECO:0000256" key="3">
    <source>
        <dbReference type="ARBA" id="ARBA00022989"/>
    </source>
</evidence>
<dbReference type="PROSITE" id="PS50221">
    <property type="entry name" value="GAIN_B"/>
    <property type="match status" value="1"/>
</dbReference>
<evidence type="ECO:0000259" key="9">
    <source>
        <dbReference type="PROSITE" id="PS50221"/>
    </source>
</evidence>
<dbReference type="GeneID" id="8858611"/>
<reference evidence="10 11" key="1">
    <citation type="journal article" date="2010" name="Cell">
        <title>The genome of Naegleria gruberi illuminates early eukaryotic versatility.</title>
        <authorList>
            <person name="Fritz-Laylin L.K."/>
            <person name="Prochnik S.E."/>
            <person name="Ginger M.L."/>
            <person name="Dacks J.B."/>
            <person name="Carpenter M.L."/>
            <person name="Field M.C."/>
            <person name="Kuo A."/>
            <person name="Paredez A."/>
            <person name="Chapman J."/>
            <person name="Pham J."/>
            <person name="Shu S."/>
            <person name="Neupane R."/>
            <person name="Cipriano M."/>
            <person name="Mancuso J."/>
            <person name="Tu H."/>
            <person name="Salamov A."/>
            <person name="Lindquist E."/>
            <person name="Shapiro H."/>
            <person name="Lucas S."/>
            <person name="Grigoriev I.V."/>
            <person name="Cande W.Z."/>
            <person name="Fulton C."/>
            <person name="Rokhsar D.S."/>
            <person name="Dawson S.C."/>
        </authorList>
    </citation>
    <scope>NUCLEOTIDE SEQUENCE [LARGE SCALE GENOMIC DNA]</scope>
    <source>
        <strain evidence="10 11">NEG-M</strain>
    </source>
</reference>
<gene>
    <name evidence="10" type="ORF">NAEGRDRAFT_73564</name>
</gene>
<dbReference type="InParanoid" id="D2VWZ9"/>
<dbReference type="Gene3D" id="2.60.220.50">
    <property type="match status" value="1"/>
</dbReference>
<feature type="transmembrane region" description="Helical" evidence="7">
    <location>
        <begin position="842"/>
        <end position="867"/>
    </location>
</feature>
<keyword evidence="4 7" id="KW-0472">Membrane</keyword>
<name>D2VWZ9_NAEGR</name>
<dbReference type="PANTHER" id="PTHR10845">
    <property type="entry name" value="REGULATOR OF G PROTEIN SIGNALING"/>
    <property type="match status" value="1"/>
</dbReference>
<comment type="subcellular location">
    <subcellularLocation>
        <location evidence="1">Membrane</location>
    </subcellularLocation>
</comment>
<feature type="transmembrane region" description="Helical" evidence="7">
    <location>
        <begin position="1130"/>
        <end position="1157"/>
    </location>
</feature>
<dbReference type="OrthoDB" id="196547at2759"/>
<dbReference type="Gene3D" id="1.10.167.10">
    <property type="entry name" value="Regulator of G-protein Signalling 4, domain 2"/>
    <property type="match status" value="1"/>
</dbReference>
<dbReference type="OMA" id="IFRNSQP"/>
<keyword evidence="2 7" id="KW-0812">Transmembrane</keyword>
<keyword evidence="3 7" id="KW-1133">Transmembrane helix</keyword>
<organism evidence="11">
    <name type="scientific">Naegleria gruberi</name>
    <name type="common">Amoeba</name>
    <dbReference type="NCBI Taxonomy" id="5762"/>
    <lineage>
        <taxon>Eukaryota</taxon>
        <taxon>Discoba</taxon>
        <taxon>Heterolobosea</taxon>
        <taxon>Tetramitia</taxon>
        <taxon>Eutetramitia</taxon>
        <taxon>Vahlkampfiidae</taxon>
        <taxon>Naegleria</taxon>
    </lineage>
</organism>
<dbReference type="VEuPathDB" id="AmoebaDB:NAEGRDRAFT_73564"/>
<keyword evidence="11" id="KW-1185">Reference proteome</keyword>
<accession>D2VWZ9</accession>
<dbReference type="InterPro" id="IPR044926">
    <property type="entry name" value="RGS_subdomain_2"/>
</dbReference>
<dbReference type="InterPro" id="IPR016137">
    <property type="entry name" value="RGS"/>
</dbReference>
<proteinExistence type="predicted"/>
<dbReference type="EMBL" id="GG738905">
    <property type="protein sequence ID" value="EFC38714.1"/>
    <property type="molecule type" value="Genomic_DNA"/>
</dbReference>
<dbReference type="InterPro" id="IPR057244">
    <property type="entry name" value="GAIN_B"/>
</dbReference>
<dbReference type="Pfam" id="PF00615">
    <property type="entry name" value="RGS"/>
    <property type="match status" value="1"/>
</dbReference>
<dbReference type="SUPFAM" id="SSF48097">
    <property type="entry name" value="Regulator of G-protein signaling, RGS"/>
    <property type="match status" value="1"/>
</dbReference>
<dbReference type="SMART" id="SM00315">
    <property type="entry name" value="RGS"/>
    <property type="match status" value="1"/>
</dbReference>
<sequence length="1325" mass="148328">MTASTTVLICLLSYLFLSFFFTYNYAADQIYYSNRPTSQMTKPFVYQLASGAPVALSIKYFDNTGDYDNVYHFIPDNPSAKSNFTMRFYVDGFSNIAWSALLTSLVSGWNSVSKCGVLVKSSLSSSRESTTSQNSTFFNTPLSISNSDKFNCVVSANFAKAGLFEVLVTPKSNYEEGVYLFEYTPVAGLTADQSLFQAELVVYSKTTFTKLVGNPVVDPNSLLEIQVAQPSIIDPTNPPNLDNETSTSYIPLRDNFGMNAIVSSAVSNKMNLIYTWQVMRVYKLNTAIIDVMPKTNYLGKSNTLQAMYQQNSLGYSSLVLSQDKILYADTAYKVVASVYSSSKTLIARKIKYLRTPLDFSPVLSTVGTVSPTIVNFTDPLTFKVTSNFKYSDNSDATNLQFAFGYLDTSLIKSSDVMSFSNLDNVPYSTIMQGFVRVTDYSTSKIISSYLPPSYALGENQKSWKTLLFVKDLSFGNVKTYALNGVIVKPVALEEIYRFVLPSAFMSVSIPQLKGVVGFTRKSYQSTANSTLIDLVQRRLFAVIQNKLATMTENDTDKLADLARILDIWAYNAKKTMANMVNTDGDAIFTLLYNFISMIKKDANQNKYTGDVTSKLPLGMKDGTVLDILTSLLSSWMKVSQFKSKTASLVKMLSTSIVDSISPSEERRYSTDSIVFSIRKDYASNFNGTTLTTDSSYHSVVMPTVSVFNSTKGLYGTEFVTYLENPNNSTSSSGGNITSDVISLRCINPSGDYFPLSELTDPIVLNFNLSIANISNPDLLVCKYWNETVSDWLSNGCTRTALLTYGDYYVVECSCDHTTQFATFVEFPTSTTNLTLAQKQAYYILWGFDIGIGVIFVIVSLIMLLLICIFRNSQPVKAKYIAPFVGMTSIFLESLLSYVVKSSLMIGFTATNSTNISFYLNTITYCSAVIISVAFAETGEDLASTDHFLKEFVRFSIGRIVQESLNSDTSKQIFTSSIYTIVTSSFMGAILLFSLVAVSLIFIVDLIYAFAVEYRKPYIDTSEISGTLVEMSESQSSSAFSTDSNSNSKKKFKDLESFKKAKDITMSSMYKFFVQDDPLFFRCESLLFIFCLGVLLISYVFGIVGLGFFTLTGKALSTSESAFETSLVMDIIRLVLSVVYFVLYILVFGDLSLLIYIFKYRKYRVSSTSGSTSFSSESRYDNELQEILNDGLAYSLFEKFTVKEFSKENLLCYNSLQELEDEKQFYQKDLENQVKMLEEIIEKYLTQTSSFEVNIPSNTRKNLINLIKSKEGLTKENVKKSLESLKSDILVNLTDTFSRFTTSQSYEFWTQIKEEKERLMARNKMV</sequence>
<evidence type="ECO:0000256" key="2">
    <source>
        <dbReference type="ARBA" id="ARBA00022692"/>
    </source>
</evidence>
<feature type="domain" description="RGS" evidence="8">
    <location>
        <begin position="1182"/>
        <end position="1305"/>
    </location>
</feature>
<evidence type="ECO:0000256" key="6">
    <source>
        <dbReference type="SAM" id="Coils"/>
    </source>
</evidence>
<evidence type="ECO:0000259" key="8">
    <source>
        <dbReference type="PROSITE" id="PS50132"/>
    </source>
</evidence>